<name>A0ABU9I9K6_9FLAO</name>
<keyword evidence="1" id="KW-1133">Transmembrane helix</keyword>
<organism evidence="2 3">
    <name type="scientific">Flavobacterium helocola</name>
    <dbReference type="NCBI Taxonomy" id="3139139"/>
    <lineage>
        <taxon>Bacteria</taxon>
        <taxon>Pseudomonadati</taxon>
        <taxon>Bacteroidota</taxon>
        <taxon>Flavobacteriia</taxon>
        <taxon>Flavobacteriales</taxon>
        <taxon>Flavobacteriaceae</taxon>
        <taxon>Flavobacterium</taxon>
    </lineage>
</organism>
<evidence type="ECO:0008006" key="4">
    <source>
        <dbReference type="Google" id="ProtNLM"/>
    </source>
</evidence>
<comment type="caution">
    <text evidence="2">The sequence shown here is derived from an EMBL/GenBank/DDBJ whole genome shotgun (WGS) entry which is preliminary data.</text>
</comment>
<keyword evidence="1" id="KW-0812">Transmembrane</keyword>
<dbReference type="RefSeq" id="WP_341683663.1">
    <property type="nucleotide sequence ID" value="NZ_JBBYHT010000006.1"/>
</dbReference>
<feature type="transmembrane region" description="Helical" evidence="1">
    <location>
        <begin position="58"/>
        <end position="75"/>
    </location>
</feature>
<accession>A0ABU9I9K6</accession>
<gene>
    <name evidence="2" type="ORF">AAEO58_12185</name>
</gene>
<evidence type="ECO:0000313" key="3">
    <source>
        <dbReference type="Proteomes" id="UP001393056"/>
    </source>
</evidence>
<evidence type="ECO:0000313" key="2">
    <source>
        <dbReference type="EMBL" id="MEL1248802.1"/>
    </source>
</evidence>
<sequence>MLEKLDFRKEEVTFSNVENKLIIKKASNTNLTSVVLFGLFSLLIINSVFSYLDEGNGIANFIMLIIGIWCFRKFLWELRGYDIIEIGNNYLNIKKKGSFLMFNNKYEISKIKNVKYKIESYKDFSTIGFNIGEMFSLYLNMIGMESGDILFKYDYQTISVFHGLSIVEKIKIVDEINAKTSLTNIEK</sequence>
<reference evidence="2 3" key="1">
    <citation type="submission" date="2024-04" db="EMBL/GenBank/DDBJ databases">
        <title>Flavobacterium sp. DGU41 16S ribosomal RNA gene Genome sequencing and assembly.</title>
        <authorList>
            <person name="Park S."/>
        </authorList>
    </citation>
    <scope>NUCLEOTIDE SEQUENCE [LARGE SCALE GENOMIC DNA]</scope>
    <source>
        <strain evidence="2 3">DGU41</strain>
    </source>
</reference>
<evidence type="ECO:0000256" key="1">
    <source>
        <dbReference type="SAM" id="Phobius"/>
    </source>
</evidence>
<keyword evidence="1" id="KW-0472">Membrane</keyword>
<keyword evidence="3" id="KW-1185">Reference proteome</keyword>
<dbReference type="EMBL" id="JBBYHT010000006">
    <property type="protein sequence ID" value="MEL1248802.1"/>
    <property type="molecule type" value="Genomic_DNA"/>
</dbReference>
<feature type="transmembrane region" description="Helical" evidence="1">
    <location>
        <begin position="31"/>
        <end position="52"/>
    </location>
</feature>
<protein>
    <recommendedName>
        <fullName evidence="4">DUF304 domain-containing protein</fullName>
    </recommendedName>
</protein>
<dbReference type="Proteomes" id="UP001393056">
    <property type="component" value="Unassembled WGS sequence"/>
</dbReference>
<proteinExistence type="predicted"/>